<keyword evidence="2" id="KW-1185">Reference proteome</keyword>
<name>A0ACC0LHI1_RHOML</name>
<accession>A0ACC0LHI1</accession>
<evidence type="ECO:0000313" key="2">
    <source>
        <dbReference type="Proteomes" id="UP001062846"/>
    </source>
</evidence>
<proteinExistence type="predicted"/>
<sequence>MSENDKSDGIVVGGGDGSGRRDDYCNKEETRKGIGSKLGNEKLVSRFRFSKKTKGSSNPSPSTVPAENCSCS</sequence>
<dbReference type="EMBL" id="CM046399">
    <property type="protein sequence ID" value="KAI8528001.1"/>
    <property type="molecule type" value="Genomic_DNA"/>
</dbReference>
<gene>
    <name evidence="1" type="ORF">RHMOL_Rhmol12G0117800</name>
</gene>
<dbReference type="Proteomes" id="UP001062846">
    <property type="component" value="Chromosome 12"/>
</dbReference>
<protein>
    <submittedName>
        <fullName evidence="1">Uncharacterized protein</fullName>
    </submittedName>
</protein>
<reference evidence="1" key="1">
    <citation type="submission" date="2022-02" db="EMBL/GenBank/DDBJ databases">
        <title>Plant Genome Project.</title>
        <authorList>
            <person name="Zhang R.-G."/>
        </authorList>
    </citation>
    <scope>NUCLEOTIDE SEQUENCE</scope>
    <source>
        <strain evidence="1">AT1</strain>
    </source>
</reference>
<comment type="caution">
    <text evidence="1">The sequence shown here is derived from an EMBL/GenBank/DDBJ whole genome shotgun (WGS) entry which is preliminary data.</text>
</comment>
<organism evidence="1 2">
    <name type="scientific">Rhododendron molle</name>
    <name type="common">Chinese azalea</name>
    <name type="synonym">Azalea mollis</name>
    <dbReference type="NCBI Taxonomy" id="49168"/>
    <lineage>
        <taxon>Eukaryota</taxon>
        <taxon>Viridiplantae</taxon>
        <taxon>Streptophyta</taxon>
        <taxon>Embryophyta</taxon>
        <taxon>Tracheophyta</taxon>
        <taxon>Spermatophyta</taxon>
        <taxon>Magnoliopsida</taxon>
        <taxon>eudicotyledons</taxon>
        <taxon>Gunneridae</taxon>
        <taxon>Pentapetalae</taxon>
        <taxon>asterids</taxon>
        <taxon>Ericales</taxon>
        <taxon>Ericaceae</taxon>
        <taxon>Ericoideae</taxon>
        <taxon>Rhodoreae</taxon>
        <taxon>Rhododendron</taxon>
    </lineage>
</organism>
<evidence type="ECO:0000313" key="1">
    <source>
        <dbReference type="EMBL" id="KAI8528001.1"/>
    </source>
</evidence>